<dbReference type="AlphaFoldDB" id="A0A177SS74"/>
<dbReference type="GO" id="GO:0015833">
    <property type="term" value="P:peptide transport"/>
    <property type="evidence" value="ECO:0007669"/>
    <property type="project" value="UniProtKB-KW"/>
</dbReference>
<gene>
    <name evidence="7" type="ORF">AYO28_12035</name>
</gene>
<dbReference type="PANTHER" id="PTHR30290">
    <property type="entry name" value="PERIPLASMIC BINDING COMPONENT OF ABC TRANSPORTER"/>
    <property type="match status" value="1"/>
</dbReference>
<dbReference type="EMBL" id="LUCV01000009">
    <property type="protein sequence ID" value="OAI93826.1"/>
    <property type="molecule type" value="Genomic_DNA"/>
</dbReference>
<dbReference type="InterPro" id="IPR000914">
    <property type="entry name" value="SBP_5_dom"/>
</dbReference>
<keyword evidence="4" id="KW-0653">Protein transport</keyword>
<evidence type="ECO:0000256" key="2">
    <source>
        <dbReference type="ARBA" id="ARBA00022729"/>
    </source>
</evidence>
<evidence type="ECO:0000313" key="7">
    <source>
        <dbReference type="EMBL" id="OAI93826.1"/>
    </source>
</evidence>
<keyword evidence="3" id="KW-0571">Peptide transport</keyword>
<accession>A0A177SS74</accession>
<dbReference type="InterPro" id="IPR030678">
    <property type="entry name" value="Peptide/Ni-bd"/>
</dbReference>
<dbReference type="Gene3D" id="3.10.105.10">
    <property type="entry name" value="Dipeptide-binding Protein, Domain 3"/>
    <property type="match status" value="1"/>
</dbReference>
<dbReference type="SUPFAM" id="SSF53850">
    <property type="entry name" value="Periplasmic binding protein-like II"/>
    <property type="match status" value="1"/>
</dbReference>
<feature type="signal peptide" evidence="5">
    <location>
        <begin position="1"/>
        <end position="26"/>
    </location>
</feature>
<evidence type="ECO:0000313" key="8">
    <source>
        <dbReference type="Proteomes" id="UP000077752"/>
    </source>
</evidence>
<feature type="chain" id="PRO_5008073919" evidence="5">
    <location>
        <begin position="27"/>
        <end position="513"/>
    </location>
</feature>
<dbReference type="InterPro" id="IPR039424">
    <property type="entry name" value="SBP_5"/>
</dbReference>
<proteinExistence type="inferred from homology"/>
<sequence>MKPGALKLLTAALLAASALTTGVAHAAGVLTIGCREESTTFDPIKTAQNRDNWVFANVYDVLVRVDNSGTRLVPGLAESWAISDDGLTYTFKIRPAKFSDGSPLTAEDAAFSLLRIRDNPGSLWADSYKIIDTAVDKDPHTLVVTLHSKSVPFLAQLATANVSIVSKAAIEKLGEEEYAQNPVVSGAFKVKEWLRGDRVILEKNPQYWEADKVSLDGVEWISIPDDRTRMLKVQAGELDSAIFVPFSHVNDLQKDKKVTVHIDPSTREDHLLINHEKGLLGKQEVREAIDLAIDKKALVETVTFGHGEPAYSYIPKGALYHNANNLQRPYDPAKARELLKKAGAEGLKVNYVVNAGNEADEQIAVLVQKQLADVGITANLQKVDPTQSWQMLVDGDYDLSVMYWTNDVLDPDQKTTFVLGHDSNQNYMTRYRNDKVKDLVAAARVETDPVKRGQMYEELQKLAKQDVHWIDLYYSPYINISRSNIQNFLQNPLGRFTLEETVKLEPGVKTAQN</sequence>
<dbReference type="PROSITE" id="PS51257">
    <property type="entry name" value="PROKAR_LIPOPROTEIN"/>
    <property type="match status" value="1"/>
</dbReference>
<dbReference type="PIRSF" id="PIRSF002741">
    <property type="entry name" value="MppA"/>
    <property type="match status" value="1"/>
</dbReference>
<evidence type="ECO:0000256" key="4">
    <source>
        <dbReference type="ARBA" id="ARBA00022927"/>
    </source>
</evidence>
<organism evidence="7 8">
    <name type="scientific">Pseudomonas putida</name>
    <name type="common">Arthrobacter siderocapsulatus</name>
    <dbReference type="NCBI Taxonomy" id="303"/>
    <lineage>
        <taxon>Bacteria</taxon>
        <taxon>Pseudomonadati</taxon>
        <taxon>Pseudomonadota</taxon>
        <taxon>Gammaproteobacteria</taxon>
        <taxon>Pseudomonadales</taxon>
        <taxon>Pseudomonadaceae</taxon>
        <taxon>Pseudomonas</taxon>
    </lineage>
</organism>
<dbReference type="GO" id="GO:1904680">
    <property type="term" value="F:peptide transmembrane transporter activity"/>
    <property type="evidence" value="ECO:0007669"/>
    <property type="project" value="TreeGrafter"/>
</dbReference>
<evidence type="ECO:0000256" key="5">
    <source>
        <dbReference type="SAM" id="SignalP"/>
    </source>
</evidence>
<comment type="caution">
    <text evidence="7">The sequence shown here is derived from an EMBL/GenBank/DDBJ whole genome shotgun (WGS) entry which is preliminary data.</text>
</comment>
<dbReference type="RefSeq" id="WP_064302082.1">
    <property type="nucleotide sequence ID" value="NZ_LUCV01000009.1"/>
</dbReference>
<keyword evidence="4" id="KW-0813">Transport</keyword>
<dbReference type="GO" id="GO:0015031">
    <property type="term" value="P:protein transport"/>
    <property type="evidence" value="ECO:0007669"/>
    <property type="project" value="UniProtKB-KW"/>
</dbReference>
<dbReference type="Pfam" id="PF00496">
    <property type="entry name" value="SBP_bac_5"/>
    <property type="match status" value="1"/>
</dbReference>
<evidence type="ECO:0000259" key="6">
    <source>
        <dbReference type="Pfam" id="PF00496"/>
    </source>
</evidence>
<dbReference type="Proteomes" id="UP000077752">
    <property type="component" value="Unassembled WGS sequence"/>
</dbReference>
<protein>
    <submittedName>
        <fullName evidence="7">Diguanylate cyclase</fullName>
    </submittedName>
</protein>
<comment type="similarity">
    <text evidence="1">Belongs to the bacterial solute-binding protein 5 family.</text>
</comment>
<dbReference type="Gene3D" id="3.90.76.10">
    <property type="entry name" value="Dipeptide-binding Protein, Domain 1"/>
    <property type="match status" value="1"/>
</dbReference>
<evidence type="ECO:0000256" key="1">
    <source>
        <dbReference type="ARBA" id="ARBA00005695"/>
    </source>
</evidence>
<keyword evidence="2 5" id="KW-0732">Signal</keyword>
<name>A0A177SS74_PSEPU</name>
<dbReference type="PANTHER" id="PTHR30290:SF38">
    <property type="entry name" value="D,D-DIPEPTIDE-BINDING PERIPLASMIC PROTEIN DDPA-RELATED"/>
    <property type="match status" value="1"/>
</dbReference>
<evidence type="ECO:0000256" key="3">
    <source>
        <dbReference type="ARBA" id="ARBA00022856"/>
    </source>
</evidence>
<reference evidence="7 8" key="1">
    <citation type="submission" date="2016-03" db="EMBL/GenBank/DDBJ databases">
        <title>Draft Genome Assembly of Pseudomonas putida strain CBF10-2.</title>
        <authorList>
            <person name="Iyer R.S."/>
            <person name="Damania A."/>
        </authorList>
    </citation>
    <scope>NUCLEOTIDE SEQUENCE [LARGE SCALE GENOMIC DNA]</scope>
    <source>
        <strain evidence="7 8">CBF10-2</strain>
    </source>
</reference>
<dbReference type="GO" id="GO:0030288">
    <property type="term" value="C:outer membrane-bounded periplasmic space"/>
    <property type="evidence" value="ECO:0007669"/>
    <property type="project" value="UniProtKB-ARBA"/>
</dbReference>
<dbReference type="Gene3D" id="3.40.190.10">
    <property type="entry name" value="Periplasmic binding protein-like II"/>
    <property type="match status" value="1"/>
</dbReference>
<feature type="domain" description="Solute-binding protein family 5" evidence="6">
    <location>
        <begin position="72"/>
        <end position="421"/>
    </location>
</feature>
<dbReference type="CDD" id="cd00995">
    <property type="entry name" value="PBP2_NikA_DppA_OppA_like"/>
    <property type="match status" value="1"/>
</dbReference>
<dbReference type="GO" id="GO:0043190">
    <property type="term" value="C:ATP-binding cassette (ABC) transporter complex"/>
    <property type="evidence" value="ECO:0007669"/>
    <property type="project" value="InterPro"/>
</dbReference>